<keyword evidence="2" id="KW-0645">Protease</keyword>
<dbReference type="Gene3D" id="1.10.3810.10">
    <property type="entry name" value="Biosynthetic peptidoglycan transglycosylase-like"/>
    <property type="match status" value="1"/>
</dbReference>
<comment type="catalytic activity">
    <reaction evidence="8">
        <text>[GlcNAc-(1-&gt;4)-Mur2Ac(oyl-L-Ala-gamma-D-Glu-L-Lys-D-Ala-D-Ala)](n)-di-trans,octa-cis-undecaprenyl diphosphate + beta-D-GlcNAc-(1-&gt;4)-Mur2Ac(oyl-L-Ala-gamma-D-Glu-L-Lys-D-Ala-D-Ala)-di-trans,octa-cis-undecaprenyl diphosphate = [GlcNAc-(1-&gt;4)-Mur2Ac(oyl-L-Ala-gamma-D-Glu-L-Lys-D-Ala-D-Ala)](n+1)-di-trans,octa-cis-undecaprenyl diphosphate + di-trans,octa-cis-undecaprenyl diphosphate + H(+)</text>
        <dbReference type="Rhea" id="RHEA:23708"/>
        <dbReference type="Rhea" id="RHEA-COMP:9602"/>
        <dbReference type="Rhea" id="RHEA-COMP:9603"/>
        <dbReference type="ChEBI" id="CHEBI:15378"/>
        <dbReference type="ChEBI" id="CHEBI:58405"/>
        <dbReference type="ChEBI" id="CHEBI:60033"/>
        <dbReference type="ChEBI" id="CHEBI:78435"/>
        <dbReference type="EC" id="2.4.99.28"/>
    </reaction>
</comment>
<evidence type="ECO:0000256" key="3">
    <source>
        <dbReference type="ARBA" id="ARBA00022676"/>
    </source>
</evidence>
<evidence type="ECO:0000256" key="8">
    <source>
        <dbReference type="ARBA" id="ARBA00049902"/>
    </source>
</evidence>
<dbReference type="InterPro" id="IPR023346">
    <property type="entry name" value="Lysozyme-like_dom_sf"/>
</dbReference>
<comment type="catalytic activity">
    <reaction evidence="7">
        <text>Preferential cleavage: (Ac)2-L-Lys-D-Ala-|-D-Ala. Also transpeptidation of peptidyl-alanyl moieties that are N-acyl substituents of D-alanine.</text>
        <dbReference type="EC" id="3.4.16.4"/>
    </reaction>
</comment>
<evidence type="ECO:0000256" key="9">
    <source>
        <dbReference type="SAM" id="MobiDB-lite"/>
    </source>
</evidence>
<evidence type="ECO:0000256" key="10">
    <source>
        <dbReference type="SAM" id="Phobius"/>
    </source>
</evidence>
<feature type="compositionally biased region" description="Polar residues" evidence="9">
    <location>
        <begin position="738"/>
        <end position="753"/>
    </location>
</feature>
<name>A0ABV7YHF4_9ACTN</name>
<protein>
    <submittedName>
        <fullName evidence="12">Transglycosylase domain-containing protein</fullName>
    </submittedName>
</protein>
<feature type="compositionally biased region" description="Basic and acidic residues" evidence="9">
    <location>
        <begin position="440"/>
        <end position="456"/>
    </location>
</feature>
<dbReference type="InterPro" id="IPR005543">
    <property type="entry name" value="PASTA_dom"/>
</dbReference>
<keyword evidence="10" id="KW-0812">Transmembrane</keyword>
<feature type="domain" description="PASTA" evidence="11">
    <location>
        <begin position="695"/>
        <end position="760"/>
    </location>
</feature>
<dbReference type="Gene3D" id="3.30.10.20">
    <property type="match status" value="1"/>
</dbReference>
<dbReference type="InterPro" id="IPR050396">
    <property type="entry name" value="Glycosyltr_51/Transpeptidase"/>
</dbReference>
<evidence type="ECO:0000256" key="2">
    <source>
        <dbReference type="ARBA" id="ARBA00022670"/>
    </source>
</evidence>
<dbReference type="Gene3D" id="3.40.710.10">
    <property type="entry name" value="DD-peptidase/beta-lactamase superfamily"/>
    <property type="match status" value="1"/>
</dbReference>
<dbReference type="PANTHER" id="PTHR32282">
    <property type="entry name" value="BINDING PROTEIN TRANSPEPTIDASE, PUTATIVE-RELATED"/>
    <property type="match status" value="1"/>
</dbReference>
<accession>A0ABV7YHF4</accession>
<keyword evidence="10" id="KW-0472">Membrane</keyword>
<keyword evidence="10" id="KW-1133">Transmembrane helix</keyword>
<dbReference type="InterPro" id="IPR001264">
    <property type="entry name" value="Glyco_trans_51"/>
</dbReference>
<dbReference type="RefSeq" id="WP_205116305.1">
    <property type="nucleotide sequence ID" value="NZ_JAFBCM010000001.1"/>
</dbReference>
<dbReference type="Proteomes" id="UP001595699">
    <property type="component" value="Unassembled WGS sequence"/>
</dbReference>
<dbReference type="SUPFAM" id="SSF53955">
    <property type="entry name" value="Lysozyme-like"/>
    <property type="match status" value="1"/>
</dbReference>
<gene>
    <name evidence="12" type="ORF">ACFOUW_27485</name>
</gene>
<evidence type="ECO:0000313" key="13">
    <source>
        <dbReference type="Proteomes" id="UP001595699"/>
    </source>
</evidence>
<dbReference type="PANTHER" id="PTHR32282:SF33">
    <property type="entry name" value="PEPTIDOGLYCAN GLYCOSYLTRANSFERASE"/>
    <property type="match status" value="1"/>
</dbReference>
<sequence>MGRVRRRDERGVVTQLFMFLVVSGVAGVLVAGLVIPLAGMTGMSTQAAIDNFEKLPSTLKEPPLPERSTMYDSKGNVLATFYDENRINVSLDKISKPMQQAIVAVEDARFYEHGPLDLRGTMRALIRNQQGSGMQQGGSSITQQYVKLVLFESASTPAEQKAAIDETYERKLQELRFAVGLEEKYSKDQILEKYLNIVFFGANIYGVEAAAKHFFNTTADKLTVPQAAMLAGMVRNPNGFSVEKDPLEVVARRNFVLSRMVDQKSITVADYERLSKQGLGLDISETKTGCFSSKYPFFCEYAVETLLDDPALGATRELRRRYLYEGRLEIRTTLDPKAQDAAQKSIRKKIRPTDPVFSAVSMVEPGTGHIKAMAQSKGYGRGDGNTFVNYNVGQNDGGGIGVQPGSTFKPFVLAAAIKQGIPLSHQVSSPNSMVLPAREPISRCDGSRPWRDDDPWRIGNSSNPGASSIDLIRATTRSVNTAFVNLERETGLCDPWRIATEAGIKRGDGKPLEQVGSFVLGVNEVTPLSMAEAYATFAARGVHCRAIAVTSVLDRKGKAVPVKAAGCKRVLEEHVADAVNYTLRQVVDGNDPSRSGKDMAMEGRQVAGKTGTNNDRKAVSFAGYTTDLATYAVVQDAHSPLRGLRGQRVGGKRLADAEVWGGKLSGPIWLGAMEGALDGKSSPDFEDPEDVVVEGEQSDVPWVLGYSERTATRMLREAGFEVTVGEPVSSSREEGTVAAQSPSGGSEYGTGSTVEIRLSRGDGNGDGDGDGNGDGDGDGNGDSGGDGDGDGDGDGNGNGGGD</sequence>
<dbReference type="SMART" id="SM00740">
    <property type="entry name" value="PASTA"/>
    <property type="match status" value="1"/>
</dbReference>
<organism evidence="12 13">
    <name type="scientific">Tenggerimyces flavus</name>
    <dbReference type="NCBI Taxonomy" id="1708749"/>
    <lineage>
        <taxon>Bacteria</taxon>
        <taxon>Bacillati</taxon>
        <taxon>Actinomycetota</taxon>
        <taxon>Actinomycetes</taxon>
        <taxon>Propionibacteriales</taxon>
        <taxon>Nocardioidaceae</taxon>
        <taxon>Tenggerimyces</taxon>
    </lineage>
</organism>
<feature type="region of interest" description="Disordered" evidence="9">
    <location>
        <begin position="438"/>
        <end position="462"/>
    </location>
</feature>
<keyword evidence="5" id="KW-0378">Hydrolase</keyword>
<dbReference type="Pfam" id="PF00912">
    <property type="entry name" value="Transgly"/>
    <property type="match status" value="1"/>
</dbReference>
<dbReference type="CDD" id="cd06577">
    <property type="entry name" value="PASTA_pknB"/>
    <property type="match status" value="1"/>
</dbReference>
<dbReference type="SUPFAM" id="SSF56601">
    <property type="entry name" value="beta-lactamase/transpeptidase-like"/>
    <property type="match status" value="1"/>
</dbReference>
<feature type="compositionally biased region" description="Acidic residues" evidence="9">
    <location>
        <begin position="765"/>
        <end position="793"/>
    </location>
</feature>
<feature type="region of interest" description="Disordered" evidence="9">
    <location>
        <begin position="723"/>
        <end position="802"/>
    </location>
</feature>
<evidence type="ECO:0000256" key="6">
    <source>
        <dbReference type="ARBA" id="ARBA00023268"/>
    </source>
</evidence>
<proteinExistence type="predicted"/>
<evidence type="ECO:0000313" key="12">
    <source>
        <dbReference type="EMBL" id="MFC3764611.1"/>
    </source>
</evidence>
<keyword evidence="3" id="KW-0328">Glycosyltransferase</keyword>
<dbReference type="EMBL" id="JBHRZH010000030">
    <property type="protein sequence ID" value="MFC3764611.1"/>
    <property type="molecule type" value="Genomic_DNA"/>
</dbReference>
<keyword evidence="6" id="KW-0511">Multifunctional enzyme</keyword>
<keyword evidence="4" id="KW-0808">Transferase</keyword>
<dbReference type="Pfam" id="PF00905">
    <property type="entry name" value="Transpeptidase"/>
    <property type="match status" value="1"/>
</dbReference>
<evidence type="ECO:0000259" key="11">
    <source>
        <dbReference type="PROSITE" id="PS51178"/>
    </source>
</evidence>
<evidence type="ECO:0000256" key="5">
    <source>
        <dbReference type="ARBA" id="ARBA00022801"/>
    </source>
</evidence>
<reference evidence="13" key="1">
    <citation type="journal article" date="2019" name="Int. J. Syst. Evol. Microbiol.">
        <title>The Global Catalogue of Microorganisms (GCM) 10K type strain sequencing project: providing services to taxonomists for standard genome sequencing and annotation.</title>
        <authorList>
            <consortium name="The Broad Institute Genomics Platform"/>
            <consortium name="The Broad Institute Genome Sequencing Center for Infectious Disease"/>
            <person name="Wu L."/>
            <person name="Ma J."/>
        </authorList>
    </citation>
    <scope>NUCLEOTIDE SEQUENCE [LARGE SCALE GENOMIC DNA]</scope>
    <source>
        <strain evidence="13">CGMCC 4.7241</strain>
    </source>
</reference>
<evidence type="ECO:0000256" key="7">
    <source>
        <dbReference type="ARBA" id="ARBA00034000"/>
    </source>
</evidence>
<dbReference type="PROSITE" id="PS51178">
    <property type="entry name" value="PASTA"/>
    <property type="match status" value="1"/>
</dbReference>
<keyword evidence="1" id="KW-0121">Carboxypeptidase</keyword>
<evidence type="ECO:0000256" key="1">
    <source>
        <dbReference type="ARBA" id="ARBA00022645"/>
    </source>
</evidence>
<feature type="transmembrane region" description="Helical" evidence="10">
    <location>
        <begin position="12"/>
        <end position="35"/>
    </location>
</feature>
<evidence type="ECO:0000256" key="4">
    <source>
        <dbReference type="ARBA" id="ARBA00022679"/>
    </source>
</evidence>
<dbReference type="Pfam" id="PF03793">
    <property type="entry name" value="PASTA"/>
    <property type="match status" value="1"/>
</dbReference>
<comment type="caution">
    <text evidence="12">The sequence shown here is derived from an EMBL/GenBank/DDBJ whole genome shotgun (WGS) entry which is preliminary data.</text>
</comment>
<dbReference type="InterPro" id="IPR036950">
    <property type="entry name" value="PBP_transglycosylase"/>
</dbReference>
<dbReference type="InterPro" id="IPR001460">
    <property type="entry name" value="PCN-bd_Tpept"/>
</dbReference>
<dbReference type="InterPro" id="IPR012338">
    <property type="entry name" value="Beta-lactam/transpept-like"/>
</dbReference>
<keyword evidence="13" id="KW-1185">Reference proteome</keyword>